<dbReference type="Pfam" id="PF26639">
    <property type="entry name" value="Het-6_barrel"/>
    <property type="match status" value="1"/>
</dbReference>
<name>A0A8H3EG62_9LECA</name>
<gene>
    <name evidence="2" type="ORF">IMSHALPRED_004011</name>
</gene>
<dbReference type="AlphaFoldDB" id="A0A8H3EG62"/>
<evidence type="ECO:0000313" key="3">
    <source>
        <dbReference type="Proteomes" id="UP000664534"/>
    </source>
</evidence>
<accession>A0A8H3EG62</accession>
<dbReference type="PANTHER" id="PTHR24148">
    <property type="entry name" value="ANKYRIN REPEAT DOMAIN-CONTAINING PROTEIN 39 HOMOLOG-RELATED"/>
    <property type="match status" value="1"/>
</dbReference>
<reference evidence="2" key="1">
    <citation type="submission" date="2021-03" db="EMBL/GenBank/DDBJ databases">
        <authorList>
            <person name="Tagirdzhanova G."/>
        </authorList>
    </citation>
    <scope>NUCLEOTIDE SEQUENCE</scope>
</reference>
<proteinExistence type="predicted"/>
<dbReference type="InterPro" id="IPR010730">
    <property type="entry name" value="HET"/>
</dbReference>
<evidence type="ECO:0000259" key="1">
    <source>
        <dbReference type="Pfam" id="PF06985"/>
    </source>
</evidence>
<sequence length="660" mass="74052">MTSTQKRDFLYVFDYQPLDEFRNEIRLLTLQNIDYGLKAEDCVLDHTSSDGTAVVCCRIDHASLSQPPPYKGLSYCWGDRSNSCTIHLNGAEVQVTKNLKAALRELGGKESVCLWVDALCINQYDLDERSRQVLRMAEIYKKASETICWLGIEAADSSLAFDLIQILSKVNNDSTSAQYEEALMRLYRPSETHRYDAHWTAILLLFRRPYWKRVWITQEIVSSGQVWIRCGPRCAIWEDVVRAVTSVPTAGGRSQLSVVTQAFSPNLASMGNVVTIDALRGFTQEAKSRSEYVSLLNAMNRSNTALATISSDKVYALLAITKDGQDLIPRPDYELSADELCIKTTSAIIAASADLDIICYAKASSRKTLPSWVPDWTGLLNPMSMARENAGRENLYNATGSSRGGKYLTMPHTGEFLDKGLVLKVRGFVLDVVNGLGAVESAAVEPETVDLEDESRINVEKQESCGLLQPEPEQNRSQYGSEHAVFRALWMSLVLGDRDEHTDGSEFLNSLYVVQASNNKAVANNVDVFIQPWYSINKTFEIHGRALSHWFRIFTADPTRSERDMTDLTHEELTFLEEISLATTHKRLIFTREGYLGMAPHRSRKGDKICLLLGCRVPVILRERSEGGHELVGEVYVHGVMKGEALTDANFKRLEDFCIH</sequence>
<dbReference type="PANTHER" id="PTHR24148:SF73">
    <property type="entry name" value="HET DOMAIN PROTEIN (AFU_ORTHOLOGUE AFUA_8G01020)"/>
    <property type="match status" value="1"/>
</dbReference>
<dbReference type="Pfam" id="PF06985">
    <property type="entry name" value="HET"/>
    <property type="match status" value="1"/>
</dbReference>
<dbReference type="EMBL" id="CAJPDT010000002">
    <property type="protein sequence ID" value="CAF9905899.1"/>
    <property type="molecule type" value="Genomic_DNA"/>
</dbReference>
<dbReference type="InterPro" id="IPR052895">
    <property type="entry name" value="HetReg/Transcr_Mod"/>
</dbReference>
<dbReference type="OrthoDB" id="2504919at2759"/>
<organism evidence="2 3">
    <name type="scientific">Imshaugia aleurites</name>
    <dbReference type="NCBI Taxonomy" id="172621"/>
    <lineage>
        <taxon>Eukaryota</taxon>
        <taxon>Fungi</taxon>
        <taxon>Dikarya</taxon>
        <taxon>Ascomycota</taxon>
        <taxon>Pezizomycotina</taxon>
        <taxon>Lecanoromycetes</taxon>
        <taxon>OSLEUM clade</taxon>
        <taxon>Lecanoromycetidae</taxon>
        <taxon>Lecanorales</taxon>
        <taxon>Lecanorineae</taxon>
        <taxon>Parmeliaceae</taxon>
        <taxon>Imshaugia</taxon>
    </lineage>
</organism>
<evidence type="ECO:0000313" key="2">
    <source>
        <dbReference type="EMBL" id="CAF9905899.1"/>
    </source>
</evidence>
<protein>
    <recommendedName>
        <fullName evidence="1">Heterokaryon incompatibility domain-containing protein</fullName>
    </recommendedName>
</protein>
<dbReference type="Proteomes" id="UP000664534">
    <property type="component" value="Unassembled WGS sequence"/>
</dbReference>
<feature type="domain" description="Heterokaryon incompatibility" evidence="1">
    <location>
        <begin position="70"/>
        <end position="219"/>
    </location>
</feature>
<keyword evidence="3" id="KW-1185">Reference proteome</keyword>
<comment type="caution">
    <text evidence="2">The sequence shown here is derived from an EMBL/GenBank/DDBJ whole genome shotgun (WGS) entry which is preliminary data.</text>
</comment>